<feature type="compositionally biased region" description="Low complexity" evidence="1">
    <location>
        <begin position="80"/>
        <end position="98"/>
    </location>
</feature>
<dbReference type="Proteomes" id="UP000008743">
    <property type="component" value="Unassembled WGS sequence"/>
</dbReference>
<accession>A0A0D2WTI5</accession>
<protein>
    <submittedName>
        <fullName evidence="2">Uncharacterized protein</fullName>
    </submittedName>
</protein>
<gene>
    <name evidence="2" type="ORF">CAOG_008962</name>
</gene>
<dbReference type="InParanoid" id="A0A0D2WTI5"/>
<dbReference type="EMBL" id="KE346370">
    <property type="protein sequence ID" value="KJE95800.1"/>
    <property type="molecule type" value="Genomic_DNA"/>
</dbReference>
<sequence length="911" mass="100234">MGKNRRALVPPAPLPVAPSVTPSKRQAEDPSEGQSKRARTDVSIDNASPAAFQQLARVPTSKQAKAKSTAVLQKAASTQAISSARQANSSNRNSSGRNVPMDTDGGNRASSSSSSSSSSQAAPISEAEMIEKLPKRLREPFEFTWEVPALCHYLLKKLSGFKDFTNDKLTAMECELSIFKDVVQDEIESRCEDRLVDIPNDYEKNVLAREMARSMIGWIQKWLKEQEFIDTRENLSRALEICNTLQPSAKAFLDASRASHTAPLTGREETDVTIRRALEKFIDSIQSGSTERSDFPIALMSALPGCGKTRMCLETLHDIVPDVCQGKRSVQHLSLFLTFNSDRETKWDMDECLHHPEHAIAKRLLLSYFGLFLTLPQTDISVQAALDLIRHTEAENRGIAPASLYIFIAMDEATRLLDGVVAPKFAQTGKSSDARFWKQAMFHLQAACHALKTPTWMLVAGTMSHALNDAISTVSGSGSKTFVLKIPLSPLEPKFVSMLLKHIHESKEPNTERVSWSANVCLLAQAAEAAGLPRTLLHAAAPDLYRDTSHLSTLSDSTILRIVGLGVASSPLNSTLLDELETSALLIVRGKETLVHPHVCRIERASDPAASLATSALVFKAIVTALSKFRDLNDSLAKQHTEPWAAWEMFCVIMTNLRILLAVASALTENAQAKFARVDRLFPGTVSSLETPVLFVNVEKWRNYPSLNPARPALCPDGQICRTVAGTTAIDAWGTVYVKSQNRFKPVTLALQCKFPEVETAHSLDQQRAFITAAKQNTSNPATTIVALLTTSHMVSFQQNQVQSNACILPRSGLAEFVAGFKPIAEYCWAYNPNLSTEARIATQFCTSRSTTAVAARAMANAVINARSRVRFESIHELRSFLERRARAYKVNSIPDNSVLSWPFATDSENR</sequence>
<evidence type="ECO:0000313" key="3">
    <source>
        <dbReference type="Proteomes" id="UP000008743"/>
    </source>
</evidence>
<evidence type="ECO:0000256" key="1">
    <source>
        <dbReference type="SAM" id="MobiDB-lite"/>
    </source>
</evidence>
<name>A0A0D2WTI5_CAPO3</name>
<reference evidence="3" key="1">
    <citation type="submission" date="2011-02" db="EMBL/GenBank/DDBJ databases">
        <title>The Genome Sequence of Capsaspora owczarzaki ATCC 30864.</title>
        <authorList>
            <person name="Russ C."/>
            <person name="Cuomo C."/>
            <person name="Burger G."/>
            <person name="Gray M.W."/>
            <person name="Holland P.W.H."/>
            <person name="King N."/>
            <person name="Lang F.B.F."/>
            <person name="Roger A.J."/>
            <person name="Ruiz-Trillo I."/>
            <person name="Young S.K."/>
            <person name="Zeng Q."/>
            <person name="Gargeya S."/>
            <person name="Alvarado L."/>
            <person name="Berlin A."/>
            <person name="Chapman S.B."/>
            <person name="Chen Z."/>
            <person name="Freedman E."/>
            <person name="Gellesch M."/>
            <person name="Goldberg J."/>
            <person name="Griggs A."/>
            <person name="Gujja S."/>
            <person name="Heilman E."/>
            <person name="Heiman D."/>
            <person name="Howarth C."/>
            <person name="Mehta T."/>
            <person name="Neiman D."/>
            <person name="Pearson M."/>
            <person name="Roberts A."/>
            <person name="Saif S."/>
            <person name="Shea T."/>
            <person name="Shenoy N."/>
            <person name="Sisk P."/>
            <person name="Stolte C."/>
            <person name="Sykes S."/>
            <person name="White J."/>
            <person name="Yandava C."/>
            <person name="Haas B."/>
            <person name="Nusbaum C."/>
            <person name="Birren B."/>
        </authorList>
    </citation>
    <scope>NUCLEOTIDE SEQUENCE</scope>
    <source>
        <strain evidence="3">ATCC 30864</strain>
    </source>
</reference>
<dbReference type="PhylomeDB" id="A0A0D2WTI5"/>
<evidence type="ECO:0000313" key="2">
    <source>
        <dbReference type="EMBL" id="KJE95800.1"/>
    </source>
</evidence>
<organism evidence="2 3">
    <name type="scientific">Capsaspora owczarzaki (strain ATCC 30864)</name>
    <dbReference type="NCBI Taxonomy" id="595528"/>
    <lineage>
        <taxon>Eukaryota</taxon>
        <taxon>Filasterea</taxon>
        <taxon>Capsaspora</taxon>
    </lineage>
</organism>
<feature type="compositionally biased region" description="Low complexity" evidence="1">
    <location>
        <begin position="110"/>
        <end position="119"/>
    </location>
</feature>
<keyword evidence="3" id="KW-1185">Reference proteome</keyword>
<feature type="region of interest" description="Disordered" evidence="1">
    <location>
        <begin position="1"/>
        <end position="125"/>
    </location>
</feature>
<proteinExistence type="predicted"/>
<dbReference type="AlphaFoldDB" id="A0A0D2WTI5"/>